<protein>
    <recommendedName>
        <fullName evidence="6">Amino acid transporter transmembrane domain-containing protein</fullName>
    </recommendedName>
</protein>
<dbReference type="AlphaFoldDB" id="A0A813KT87"/>
<comment type="subcellular location">
    <subcellularLocation>
        <location evidence="1">Membrane</location>
    </subcellularLocation>
</comment>
<feature type="transmembrane region" description="Helical" evidence="5">
    <location>
        <begin position="46"/>
        <end position="65"/>
    </location>
</feature>
<dbReference type="Pfam" id="PF01490">
    <property type="entry name" value="Aa_trans"/>
    <property type="match status" value="1"/>
</dbReference>
<dbReference type="GO" id="GO:0016020">
    <property type="term" value="C:membrane"/>
    <property type="evidence" value="ECO:0007669"/>
    <property type="project" value="UniProtKB-SubCell"/>
</dbReference>
<dbReference type="InterPro" id="IPR013057">
    <property type="entry name" value="AA_transpt_TM"/>
</dbReference>
<gene>
    <name evidence="7" type="ORF">PGLA2088_LOCUS36957</name>
</gene>
<dbReference type="EMBL" id="CAJNNW010032296">
    <property type="protein sequence ID" value="CAE8712269.1"/>
    <property type="molecule type" value="Genomic_DNA"/>
</dbReference>
<feature type="non-terminal residue" evidence="7">
    <location>
        <position position="1"/>
    </location>
</feature>
<evidence type="ECO:0000259" key="6">
    <source>
        <dbReference type="Pfam" id="PF01490"/>
    </source>
</evidence>
<evidence type="ECO:0000256" key="1">
    <source>
        <dbReference type="ARBA" id="ARBA00004370"/>
    </source>
</evidence>
<reference evidence="7" key="1">
    <citation type="submission" date="2021-02" db="EMBL/GenBank/DDBJ databases">
        <authorList>
            <person name="Dougan E. K."/>
            <person name="Rhodes N."/>
            <person name="Thang M."/>
            <person name="Chan C."/>
        </authorList>
    </citation>
    <scope>NUCLEOTIDE SEQUENCE</scope>
</reference>
<comment type="caution">
    <text evidence="7">The sequence shown here is derived from an EMBL/GenBank/DDBJ whole genome shotgun (WGS) entry which is preliminary data.</text>
</comment>
<proteinExistence type="predicted"/>
<name>A0A813KT87_POLGL</name>
<feature type="non-terminal residue" evidence="7">
    <location>
        <position position="115"/>
    </location>
</feature>
<evidence type="ECO:0000256" key="5">
    <source>
        <dbReference type="SAM" id="Phobius"/>
    </source>
</evidence>
<keyword evidence="4 5" id="KW-0472">Membrane</keyword>
<accession>A0A813KT87</accession>
<feature type="transmembrane region" description="Helical" evidence="5">
    <location>
        <begin position="85"/>
        <end position="114"/>
    </location>
</feature>
<evidence type="ECO:0000313" key="7">
    <source>
        <dbReference type="EMBL" id="CAE8712269.1"/>
    </source>
</evidence>
<dbReference type="Proteomes" id="UP000626109">
    <property type="component" value="Unassembled WGS sequence"/>
</dbReference>
<feature type="domain" description="Amino acid transporter transmembrane" evidence="6">
    <location>
        <begin position="25"/>
        <end position="113"/>
    </location>
</feature>
<organism evidence="7 8">
    <name type="scientific">Polarella glacialis</name>
    <name type="common">Dinoflagellate</name>
    <dbReference type="NCBI Taxonomy" id="89957"/>
    <lineage>
        <taxon>Eukaryota</taxon>
        <taxon>Sar</taxon>
        <taxon>Alveolata</taxon>
        <taxon>Dinophyceae</taxon>
        <taxon>Suessiales</taxon>
        <taxon>Suessiaceae</taxon>
        <taxon>Polarella</taxon>
    </lineage>
</organism>
<keyword evidence="2 5" id="KW-0812">Transmembrane</keyword>
<feature type="transmembrane region" description="Helical" evidence="5">
    <location>
        <begin position="20"/>
        <end position="39"/>
    </location>
</feature>
<evidence type="ECO:0000313" key="8">
    <source>
        <dbReference type="Proteomes" id="UP000626109"/>
    </source>
</evidence>
<evidence type="ECO:0000256" key="2">
    <source>
        <dbReference type="ARBA" id="ARBA00022692"/>
    </source>
</evidence>
<evidence type="ECO:0000256" key="4">
    <source>
        <dbReference type="ARBA" id="ARBA00023136"/>
    </source>
</evidence>
<keyword evidence="3 5" id="KW-1133">Transmembrane helix</keyword>
<evidence type="ECO:0000256" key="3">
    <source>
        <dbReference type="ARBA" id="ARBA00022989"/>
    </source>
</evidence>
<sequence length="115" mass="12056">SSGPLAGKLESSTEVPWASAIPTFSLYVGAGILQLPYAFSLGGWMVVISLKVITVIMAFTAQLMLDCVSLVEDTASHSSTPDFRMVAGAAFGATGEFLVSGLVILEVGVMITYFM</sequence>